<proteinExistence type="predicted"/>
<dbReference type="OMA" id="ICTGSEC"/>
<accession>A0A1D2M465</accession>
<dbReference type="PANTHER" id="PTHR37162:SF10">
    <property type="entry name" value="DUF4371 DOMAIN-CONTAINING PROTEIN"/>
    <property type="match status" value="1"/>
</dbReference>
<dbReference type="EMBL" id="LJIJ01004718">
    <property type="protein sequence ID" value="ODM87768.1"/>
    <property type="molecule type" value="Genomic_DNA"/>
</dbReference>
<evidence type="ECO:0000313" key="2">
    <source>
        <dbReference type="Proteomes" id="UP000094527"/>
    </source>
</evidence>
<protein>
    <submittedName>
        <fullName evidence="1">Uncharacterized protein</fullName>
    </submittedName>
</protein>
<dbReference type="OrthoDB" id="7971529at2759"/>
<name>A0A1D2M465_ORCCI</name>
<dbReference type="Proteomes" id="UP000094527">
    <property type="component" value="Unassembled WGS sequence"/>
</dbReference>
<dbReference type="AlphaFoldDB" id="A0A1D2M465"/>
<reference evidence="1 2" key="1">
    <citation type="journal article" date="2016" name="Genome Biol. Evol.">
        <title>Gene Family Evolution Reflects Adaptation to Soil Environmental Stressors in the Genome of the Collembolan Orchesella cincta.</title>
        <authorList>
            <person name="Faddeeva-Vakhrusheva A."/>
            <person name="Derks M.F."/>
            <person name="Anvar S.Y."/>
            <person name="Agamennone V."/>
            <person name="Suring W."/>
            <person name="Smit S."/>
            <person name="van Straalen N.M."/>
            <person name="Roelofs D."/>
        </authorList>
    </citation>
    <scope>NUCLEOTIDE SEQUENCE [LARGE SCALE GENOMIC DNA]</scope>
    <source>
        <tissue evidence="1">Mixed pool</tissue>
    </source>
</reference>
<dbReference type="PANTHER" id="PTHR37162">
    <property type="entry name" value="HAT FAMILY DIMERISATION DOMAINCONTAINING PROTEIN-RELATED"/>
    <property type="match status" value="1"/>
</dbReference>
<sequence>MSVNINKRARRQCTFNAELAKDYPFLEKRSNLSDSEVYCKLCNHSFSIANSGRTQINNHINTEGHKKNERAQASSKQLNNFFPNLKAKKEDLDLAAREGTIAYHTVLHDHSFNSVSCTSKLLKSFYDQKFSCSKTKCERIVIKVLAPAAIEVVEKELANVNYINAAVDCSNHKNVKLMPVMIRYFTVPEGVKVRMIDIHSLPGETAEIITTAVLKTLKEFSLSDKLIGICADNTNTNFGGVNRKGKVNLFSWKEIENSLETFTAFTGSKLNENELLDEFACLNEYITKEKIADWDKKILNADLRWADLYREQMHQLNVFSLINNYWSAEKVNLSLETLNAAITMKVNMRMDCSEYYAYLKSDTELLKKIHSAEKYM</sequence>
<organism evidence="1 2">
    <name type="scientific">Orchesella cincta</name>
    <name type="common">Springtail</name>
    <name type="synonym">Podura cincta</name>
    <dbReference type="NCBI Taxonomy" id="48709"/>
    <lineage>
        <taxon>Eukaryota</taxon>
        <taxon>Metazoa</taxon>
        <taxon>Ecdysozoa</taxon>
        <taxon>Arthropoda</taxon>
        <taxon>Hexapoda</taxon>
        <taxon>Collembola</taxon>
        <taxon>Entomobryomorpha</taxon>
        <taxon>Entomobryoidea</taxon>
        <taxon>Orchesellidae</taxon>
        <taxon>Orchesellinae</taxon>
        <taxon>Orchesella</taxon>
    </lineage>
</organism>
<evidence type="ECO:0000313" key="1">
    <source>
        <dbReference type="EMBL" id="ODM87768.1"/>
    </source>
</evidence>
<comment type="caution">
    <text evidence="1">The sequence shown here is derived from an EMBL/GenBank/DDBJ whole genome shotgun (WGS) entry which is preliminary data.</text>
</comment>
<gene>
    <name evidence="1" type="ORF">Ocin01_18914</name>
</gene>
<keyword evidence="2" id="KW-1185">Reference proteome</keyword>